<dbReference type="PROSITE" id="PS00455">
    <property type="entry name" value="AMP_BINDING"/>
    <property type="match status" value="2"/>
</dbReference>
<gene>
    <name evidence="7" type="ORF">ACFSJ0_54835</name>
</gene>
<evidence type="ECO:0000259" key="6">
    <source>
        <dbReference type="PROSITE" id="PS50075"/>
    </source>
</evidence>
<dbReference type="PROSITE" id="PS50075">
    <property type="entry name" value="CARRIER"/>
    <property type="match status" value="3"/>
</dbReference>
<dbReference type="InterPro" id="IPR009081">
    <property type="entry name" value="PP-bd_ACP"/>
</dbReference>
<evidence type="ECO:0000256" key="3">
    <source>
        <dbReference type="ARBA" id="ARBA00022553"/>
    </source>
</evidence>
<keyword evidence="8" id="KW-1185">Reference proteome</keyword>
<dbReference type="Gene3D" id="3.30.300.30">
    <property type="match status" value="3"/>
</dbReference>
<dbReference type="InterPro" id="IPR042099">
    <property type="entry name" value="ANL_N_sf"/>
</dbReference>
<evidence type="ECO:0000256" key="2">
    <source>
        <dbReference type="ARBA" id="ARBA00022450"/>
    </source>
</evidence>
<dbReference type="EMBL" id="JBHUCM010000060">
    <property type="protein sequence ID" value="MFD1546199.1"/>
    <property type="molecule type" value="Genomic_DNA"/>
</dbReference>
<dbReference type="SMART" id="SM00823">
    <property type="entry name" value="PKS_PP"/>
    <property type="match status" value="3"/>
</dbReference>
<evidence type="ECO:0000256" key="5">
    <source>
        <dbReference type="ARBA" id="ARBA00023194"/>
    </source>
</evidence>
<dbReference type="InterPro" id="IPR025110">
    <property type="entry name" value="AMP-bd_C"/>
</dbReference>
<dbReference type="PANTHER" id="PTHR45527">
    <property type="entry name" value="NONRIBOSOMAL PEPTIDE SYNTHETASE"/>
    <property type="match status" value="1"/>
</dbReference>
<dbReference type="SUPFAM" id="SSF47336">
    <property type="entry name" value="ACP-like"/>
    <property type="match status" value="3"/>
</dbReference>
<dbReference type="InterPro" id="IPR010071">
    <property type="entry name" value="AA_adenyl_dom"/>
</dbReference>
<dbReference type="Pfam" id="PF00668">
    <property type="entry name" value="Condensation"/>
    <property type="match status" value="3"/>
</dbReference>
<dbReference type="InterPro" id="IPR020806">
    <property type="entry name" value="PKS_PP-bd"/>
</dbReference>
<dbReference type="InterPro" id="IPR000873">
    <property type="entry name" value="AMP-dep_synth/lig_dom"/>
</dbReference>
<feature type="domain" description="Carrier" evidence="6">
    <location>
        <begin position="2238"/>
        <end position="2312"/>
    </location>
</feature>
<reference evidence="8" key="1">
    <citation type="journal article" date="2019" name="Int. J. Syst. Evol. Microbiol.">
        <title>The Global Catalogue of Microorganisms (GCM) 10K type strain sequencing project: providing services to taxonomists for standard genome sequencing and annotation.</title>
        <authorList>
            <consortium name="The Broad Institute Genomics Platform"/>
            <consortium name="The Broad Institute Genome Sequencing Center for Infectious Disease"/>
            <person name="Wu L."/>
            <person name="Ma J."/>
        </authorList>
    </citation>
    <scope>NUCLEOTIDE SEQUENCE [LARGE SCALE GENOMIC DNA]</scope>
    <source>
        <strain evidence="8">CGMCC 1.15399</strain>
    </source>
</reference>
<name>A0ABW4GV45_9ACTN</name>
<dbReference type="CDD" id="cd19534">
    <property type="entry name" value="E_NRPS"/>
    <property type="match status" value="1"/>
</dbReference>
<dbReference type="InterPro" id="IPR010060">
    <property type="entry name" value="NRPS_synth"/>
</dbReference>
<keyword evidence="2" id="KW-0596">Phosphopantetheine</keyword>
<dbReference type="InterPro" id="IPR001242">
    <property type="entry name" value="Condensation_dom"/>
</dbReference>
<feature type="domain" description="Carrier" evidence="6">
    <location>
        <begin position="1184"/>
        <end position="1259"/>
    </location>
</feature>
<dbReference type="SUPFAM" id="SSF52777">
    <property type="entry name" value="CoA-dependent acyltransferases"/>
    <property type="match status" value="6"/>
</dbReference>
<dbReference type="Pfam" id="PF00550">
    <property type="entry name" value="PP-binding"/>
    <property type="match status" value="3"/>
</dbReference>
<dbReference type="Pfam" id="PF13193">
    <property type="entry name" value="AMP-binding_C"/>
    <property type="match status" value="3"/>
</dbReference>
<proteinExistence type="predicted"/>
<feature type="domain" description="Carrier" evidence="6">
    <location>
        <begin position="156"/>
        <end position="230"/>
    </location>
</feature>
<dbReference type="CDD" id="cd05930">
    <property type="entry name" value="A_NRPS"/>
    <property type="match status" value="1"/>
</dbReference>
<dbReference type="Gene3D" id="3.30.559.30">
    <property type="entry name" value="Nonribosomal peptide synthetase, condensation domain"/>
    <property type="match status" value="3"/>
</dbReference>
<sequence>MTRGYHRRPGLTAERFVADPFGAPGARMYRTGDLARWRADGSLDFAGRVDHQVKIRGFRIELGEIEAVLARHPDVERAVVIVREDRPGDKRIVAYLVAAKAPESGQIRAHVAAHLPEYMVPAAFVVLDELPATANGKLDRKLLPAPEFATRSSGRTPRTAREEIMCGLFAEILGVPVGIDDNFFELGGHSLLATRLVGRLRSTLGAEVRVRDLFRAPTVAALAGRLEPARDARPPLVARPRPERIPLSMAQQRLWFLHRLEGPSPAFNVPLALHLSGALDVEALRQALADLVDRHEALRTVYPDDGGRPYQLIHPAGQVRPVLDVVSGGSIGDALTYTFSLAAEPPIRATLFTRPEPGEYLLLLLLHHIATDGVSMSTLSRDLSAAYAARLSGRAPGWEPLPVQYADFTLWQAETLGGDEDPDSVLSRQRDYWKKQLAGAPEPLELPADRPRPVRRGSLAERVTFDVDAGLHWDLIGLARRSNATLFMVMHAALAGLLTRLGSGQDIPIGTGVAGRGDPALDEVVGFFINMVVLRADTSGDPTFRELLERVREVDLAAYANSDVPFDRVVDAVNPVRSMSHAPLYQVTLTVDRDVIDGNLRLPGLSVRADSPDPGSAKFDLWVGLTETYNPDGTPAGMEGVVKFATDIFDRDTAERIAAWFCRLLRSVAADADQRLGAVELLSGGERRQLLSQWGDGGSAGPRMTLPALFEERVRECPDAVAVVDGPVSWSYQEVNERANRLARFLIDGYGAGPESLVAVAMPRSAQAAVAMLGIAKAGAAYLPIDPDYPAERVDLILRESDPLVTVTAELLDDLGDLPGHDVTDGERTAPLTPAAPAYVIYTSGSTGRPKGVVVTHQGIAASAASQRHRLGTAPGSRVLQFAPLSTDTSVFEMLYAFGAGATLVVVPPGVRGGDELAALLAGQRITHAVLPPAALASLPVVPLPDLRTLLVGTDVLGAELVGRWGEGRLMLNGYGPTEATMWASASDSLIAGEKPPIGSPLYGHRFYVLDHGLRPVPPGVVGELYVSGDGVARGYLGRASLTAERFVACPWSPGERMYRTGDAVRWRADGRLDFVGRVDEQVKVRGFRIELGEIETVLGRHPEVEQAAVIVREDRPGDRRIVAYVVGREVEAARLREFVAGVLPAYMVPSAFVALEALPLSPNRKVDRRALPAPVYVSEPGRAARGPREEIVCGLFAEVLGVARVGVDDNFFELGGHSLLATQLVSRIRAVLGAELPLRELFDHPTVAALATRLDGAAEARVPVSARPRPERIPLSTAQQRLWFLHRLEGPSPTYNIPLPIRLSGDLDREALQAAVDDLADRHEVLRTVFRESDGQAYQHVLPASPIPVELVTTTEEELPDLLAEDIRVPFDLAEEPPVRCRLYRTGPDEHVLLLLVHHIAGDGMSMMPLSADFATAYAARLEGRGPGWEPLPVQYADYTLWQAENAVGEDQVGYWRDALAGVPELLELPVDRPRPSVASHRGATVPVDIPAEVHRRVAALARERGATVFMVLQAAVAALLNRLGAGTDIPLGTVVAGRHDAALDQLVGFFVNSLVLRTDLSGDPGFHELIDRVRETDLAAYSHAEAPFERVVEAVNPARSMGHTPLYQVMFSLMSDGHPSLDLPGLRACFEPVRGSVAKFDLAFGLRENHGGDGLPAGICGSLEYATDLFDRDTAVSLAGRLTRLVTELSADPALRPGQVDLLSQDEHHLLAAGNATIAPIPGQTFQELFEAQAARTPQATAVVDDTTTLTYRELNERANRLAHQLIERHGRGRFFAVGLPPGADVVVTLLAIFKAGGVYVPFDPAHPADRVRGTIHSANPAVLIGSAAAVNIPGVDTPWLLLDAPDVAADLAGRPHGNPPPVTGADRLMYVIYTSGSTGRPKGAMVHQQGMINHLLAKVEELGIGDGDAVVFNAPLTFDVSVWQMLSALLTGGRTHIVTKDVARDPLELFAEVERHGLTVLEVVPSFMRAGLDAYDAGIPSPSMPSLRWFIVNGEVLSPEICKRWYARFPQAGLVNAYGLTECSDDNTHAFIGHDIDAQVEHGRLPVGRPLRNNRLHILDSGLLPVPPGLAGDLYIAGTGVGLGYLNDPSRTAERYVPDPFAPEPGARMYRTGDRVRLRADGQLDFLTRVDHQVKIRGNRIELGEVEAALRALPDVSDAVVIADEPDGGPKRLIGYAVTRLSPVDLRERLEAVLPDYMVPAALVPLDDLPLTPNGKIDRKALPDPSYAGVTGGREPRTERERIFRDLFAEVIGVEDVSVDAGFFQLGGDSIMSLQLVSRARRAGLTITARDVFQQQTVEALAAVAQEAAAGPAPVDAGVGDLPATPIMHWLRELDGPYAGFNQSMALTVPPGLGEHLVPAVQALLDHHDMLRARLNPDTWTLQVREPGSVPADGLVRRVDTAGLTGDALADVVAREGETARSELSPRDGAMLRAVWFDAGERPGVLLLVAHHLVVDGVSWRIIVPDLRAAWQALADGGTPKLDSVPTSFRAWAHTVAKLAREPRPDRAVWEALPLGEPPLGARPLDPAKDTAATARDLTVTLPADVTEALLTRVPAVYHASVNDVLLTGLAIAVARQANRHGLLVDVEAHGREELTDGLDLSRTVGWFTSMYPVSLDAGPVSDQDLAEGGPAVGTALKRIKESLRVIPDNGVGFGLWRHLGGEPRVSPVPQIGFNYLGRFGGGNDSGHWTPAANLPTPVARDPEMPAAHALEVIATAVDGDVGPALSVTWSWPSELFTEQEVRDLADGWFAALRGIVRHADRPDAGGHTPSDLSLALSQDEIDDLENELMEEWA</sequence>
<evidence type="ECO:0000313" key="7">
    <source>
        <dbReference type="EMBL" id="MFD1546199.1"/>
    </source>
</evidence>
<protein>
    <submittedName>
        <fullName evidence="7">Amino acid adenylation domain-containing protein</fullName>
    </submittedName>
</protein>
<comment type="caution">
    <text evidence="7">The sequence shown here is derived from an EMBL/GenBank/DDBJ whole genome shotgun (WGS) entry which is preliminary data.</text>
</comment>
<evidence type="ECO:0000256" key="1">
    <source>
        <dbReference type="ARBA" id="ARBA00001957"/>
    </source>
</evidence>
<dbReference type="Gene3D" id="3.40.50.12780">
    <property type="entry name" value="N-terminal domain of ligase-like"/>
    <property type="match status" value="2"/>
</dbReference>
<comment type="cofactor">
    <cofactor evidence="1">
        <name>pantetheine 4'-phosphate</name>
        <dbReference type="ChEBI" id="CHEBI:47942"/>
    </cofactor>
</comment>
<dbReference type="Gene3D" id="1.10.1200.10">
    <property type="entry name" value="ACP-like"/>
    <property type="match status" value="3"/>
</dbReference>
<dbReference type="InterPro" id="IPR020845">
    <property type="entry name" value="AMP-binding_CS"/>
</dbReference>
<dbReference type="RefSeq" id="WP_378625885.1">
    <property type="nucleotide sequence ID" value="NZ_JBHUCM010000060.1"/>
</dbReference>
<dbReference type="InterPro" id="IPR036736">
    <property type="entry name" value="ACP-like_sf"/>
</dbReference>
<dbReference type="PANTHER" id="PTHR45527:SF1">
    <property type="entry name" value="FATTY ACID SYNTHASE"/>
    <property type="match status" value="1"/>
</dbReference>
<dbReference type="PROSITE" id="PS00012">
    <property type="entry name" value="PHOSPHOPANTETHEINE"/>
    <property type="match status" value="3"/>
</dbReference>
<dbReference type="CDD" id="cd19540">
    <property type="entry name" value="LCL_NRPS-like"/>
    <property type="match status" value="2"/>
</dbReference>
<keyword evidence="4" id="KW-0677">Repeat</keyword>
<dbReference type="NCBIfam" id="NF003417">
    <property type="entry name" value="PRK04813.1"/>
    <property type="match status" value="3"/>
</dbReference>
<dbReference type="SUPFAM" id="SSF56801">
    <property type="entry name" value="Acetyl-CoA synthetase-like"/>
    <property type="match status" value="3"/>
</dbReference>
<dbReference type="InterPro" id="IPR023213">
    <property type="entry name" value="CAT-like_dom_sf"/>
</dbReference>
<dbReference type="Gene3D" id="2.30.38.10">
    <property type="entry name" value="Luciferase, Domain 3"/>
    <property type="match status" value="1"/>
</dbReference>
<dbReference type="NCBIfam" id="TIGR01720">
    <property type="entry name" value="NRPS-para261"/>
    <property type="match status" value="1"/>
</dbReference>
<dbReference type="NCBIfam" id="TIGR01733">
    <property type="entry name" value="AA-adenyl-dom"/>
    <property type="match status" value="2"/>
</dbReference>
<dbReference type="Gene3D" id="3.30.559.10">
    <property type="entry name" value="Chloramphenicol acetyltransferase-like domain"/>
    <property type="match status" value="3"/>
</dbReference>
<dbReference type="InterPro" id="IPR045851">
    <property type="entry name" value="AMP-bd_C_sf"/>
</dbReference>
<dbReference type="InterPro" id="IPR006162">
    <property type="entry name" value="Ppantetheine_attach_site"/>
</dbReference>
<evidence type="ECO:0000313" key="8">
    <source>
        <dbReference type="Proteomes" id="UP001597097"/>
    </source>
</evidence>
<dbReference type="Proteomes" id="UP001597097">
    <property type="component" value="Unassembled WGS sequence"/>
</dbReference>
<dbReference type="Pfam" id="PF00501">
    <property type="entry name" value="AMP-binding"/>
    <property type="match status" value="2"/>
</dbReference>
<accession>A0ABW4GV45</accession>
<keyword evidence="5" id="KW-0045">Antibiotic biosynthesis</keyword>
<organism evidence="7 8">
    <name type="scientific">Nonomuraea guangzhouensis</name>
    <dbReference type="NCBI Taxonomy" id="1291555"/>
    <lineage>
        <taxon>Bacteria</taxon>
        <taxon>Bacillati</taxon>
        <taxon>Actinomycetota</taxon>
        <taxon>Actinomycetes</taxon>
        <taxon>Streptosporangiales</taxon>
        <taxon>Streptosporangiaceae</taxon>
        <taxon>Nonomuraea</taxon>
    </lineage>
</organism>
<keyword evidence="3" id="KW-0597">Phosphoprotein</keyword>
<evidence type="ECO:0000256" key="4">
    <source>
        <dbReference type="ARBA" id="ARBA00022737"/>
    </source>
</evidence>